<comment type="caution">
    <text evidence="1">The sequence shown here is derived from an EMBL/GenBank/DDBJ whole genome shotgun (WGS) entry which is preliminary data.</text>
</comment>
<evidence type="ECO:0000313" key="1">
    <source>
        <dbReference type="EMBL" id="KAG8042654.1"/>
    </source>
</evidence>
<feature type="non-terminal residue" evidence="1">
    <location>
        <position position="1"/>
    </location>
</feature>
<name>A0A8J5RLR5_9HYME</name>
<organism evidence="1 2">
    <name type="scientific">Cotesia typhae</name>
    <dbReference type="NCBI Taxonomy" id="2053667"/>
    <lineage>
        <taxon>Eukaryota</taxon>
        <taxon>Metazoa</taxon>
        <taxon>Ecdysozoa</taxon>
        <taxon>Arthropoda</taxon>
        <taxon>Hexapoda</taxon>
        <taxon>Insecta</taxon>
        <taxon>Pterygota</taxon>
        <taxon>Neoptera</taxon>
        <taxon>Endopterygota</taxon>
        <taxon>Hymenoptera</taxon>
        <taxon>Apocrita</taxon>
        <taxon>Ichneumonoidea</taxon>
        <taxon>Braconidae</taxon>
        <taxon>Microgastrinae</taxon>
        <taxon>Cotesia</taxon>
    </lineage>
</organism>
<sequence length="37" mass="4072">GKNYKMFVSVVKATGGITPCIESSETELYSQTLFTIK</sequence>
<proteinExistence type="predicted"/>
<reference evidence="1" key="2">
    <citation type="submission" date="2021-04" db="EMBL/GenBank/DDBJ databases">
        <title>Genome-wide patterns of bracovirus chromosomal integration into multiple host tissues during parasitism.</title>
        <authorList>
            <person name="Chebbi M.A.C."/>
        </authorList>
    </citation>
    <scope>NUCLEOTIDE SEQUENCE</scope>
    <source>
        <tissue evidence="1">Whole body</tissue>
    </source>
</reference>
<evidence type="ECO:0000313" key="2">
    <source>
        <dbReference type="Proteomes" id="UP000729913"/>
    </source>
</evidence>
<dbReference type="EMBL" id="JAAOIC020000002">
    <property type="protein sequence ID" value="KAG8042654.1"/>
    <property type="molecule type" value="Genomic_DNA"/>
</dbReference>
<gene>
    <name evidence="1" type="ORF">G9C98_005288</name>
</gene>
<accession>A0A8J5RLR5</accession>
<reference evidence="1" key="1">
    <citation type="submission" date="2020-03" db="EMBL/GenBank/DDBJ databases">
        <authorList>
            <person name="Chebbi M.A."/>
            <person name="Drezen J.M."/>
        </authorList>
    </citation>
    <scope>NUCLEOTIDE SEQUENCE</scope>
    <source>
        <tissue evidence="1">Whole body</tissue>
    </source>
</reference>
<keyword evidence="2" id="KW-1185">Reference proteome</keyword>
<dbReference type="Proteomes" id="UP000729913">
    <property type="component" value="Unassembled WGS sequence"/>
</dbReference>
<protein>
    <submittedName>
        <fullName evidence="1">Uncharacterized protein</fullName>
    </submittedName>
</protein>
<dbReference type="AlphaFoldDB" id="A0A8J5RLR5"/>